<dbReference type="EMBL" id="FOUF01000032">
    <property type="protein sequence ID" value="SFM76259.1"/>
    <property type="molecule type" value="Genomic_DNA"/>
</dbReference>
<dbReference type="SUPFAM" id="SSF51713">
    <property type="entry name" value="tRNA-guanine transglycosylase"/>
    <property type="match status" value="1"/>
</dbReference>
<evidence type="ECO:0000313" key="1">
    <source>
        <dbReference type="EMBL" id="SFM76259.1"/>
    </source>
</evidence>
<organism evidence="1 2">
    <name type="scientific">Nitrosomonas nitrosa</name>
    <dbReference type="NCBI Taxonomy" id="52442"/>
    <lineage>
        <taxon>Bacteria</taxon>
        <taxon>Pseudomonadati</taxon>
        <taxon>Pseudomonadota</taxon>
        <taxon>Betaproteobacteria</taxon>
        <taxon>Nitrosomonadales</taxon>
        <taxon>Nitrosomonadaceae</taxon>
        <taxon>Nitrosomonas</taxon>
    </lineage>
</organism>
<reference evidence="1 2" key="1">
    <citation type="submission" date="2016-10" db="EMBL/GenBank/DDBJ databases">
        <authorList>
            <person name="de Groot N.N."/>
        </authorList>
    </citation>
    <scope>NUCLEOTIDE SEQUENCE [LARGE SCALE GENOMIC DNA]</scope>
    <source>
        <strain evidence="1 2">Nm146</strain>
    </source>
</reference>
<accession>A0A1I4THT9</accession>
<dbReference type="AlphaFoldDB" id="A0A1I4THT9"/>
<name>A0A1I4THT9_9PROT</name>
<evidence type="ECO:0000313" key="2">
    <source>
        <dbReference type="Proteomes" id="UP000199561"/>
    </source>
</evidence>
<dbReference type="Proteomes" id="UP000199561">
    <property type="component" value="Unassembled WGS sequence"/>
</dbReference>
<dbReference type="RefSeq" id="WP_090671589.1">
    <property type="nucleotide sequence ID" value="NZ_FOUF01000032.1"/>
</dbReference>
<dbReference type="STRING" id="52442.SAMN05421880_1327"/>
<keyword evidence="2" id="KW-1185">Reference proteome</keyword>
<evidence type="ECO:0008006" key="3">
    <source>
        <dbReference type="Google" id="ProtNLM"/>
    </source>
</evidence>
<gene>
    <name evidence="1" type="ORF">SAMN05421880_1327</name>
</gene>
<proteinExistence type="predicted"/>
<dbReference type="Gene3D" id="3.20.20.105">
    <property type="entry name" value="Queuine tRNA-ribosyltransferase-like"/>
    <property type="match status" value="1"/>
</dbReference>
<protein>
    <recommendedName>
        <fullName evidence="3">Queuine tRNA-ribosyltransferase</fullName>
    </recommendedName>
</protein>
<dbReference type="InterPro" id="IPR036511">
    <property type="entry name" value="TGT-like_sf"/>
</dbReference>
<sequence>MLAKRRGFYKDGKEVIRTPLLLPSFSSKGFPNINNILKATEEVIDGEILVSAYDLHHKKIEGPFDYPEAIFLDSGGYEASLDEEFASIPKTDYTPEKWCMDDYSRVVSSWVSSRPSVIISYDHPNERIDTVKQIKRASETLPHGENIFREILLKPEEEKSEEVNIEDIVKNIHRFAEFDAIGVTEKEVGSTQQDRMTNIARIRQSLNTAGLGDKPIHVFGSLDTVSTPLYFVAGADIFDGLTWLRFAYHNGMTLYKHNFVTLRFGTQVKSHLVDARCSYENYYYIKKLQLEMRNFLINNDYNCFSHHGDIIESALRSVIEELEV</sequence>
<dbReference type="GO" id="GO:0006400">
    <property type="term" value="P:tRNA modification"/>
    <property type="evidence" value="ECO:0007669"/>
    <property type="project" value="InterPro"/>
</dbReference>